<dbReference type="PANTHER" id="PTHR33677">
    <property type="entry name" value="TRANSCRIPTIONAL REPRESSOR FRMR-RELATED"/>
    <property type="match status" value="1"/>
</dbReference>
<sequence length="87" mass="10104">MQENLKKRAVHRLKIIKGQINGLQKMVESEEYCINILNQSLAIQESLKSFNSLLLQNHLKTHLAEQLKGKSSDQAVKEMLKLYKFNH</sequence>
<dbReference type="Gene3D" id="1.20.58.1000">
    <property type="entry name" value="Metal-sensitive repressor, helix protomer"/>
    <property type="match status" value="1"/>
</dbReference>
<evidence type="ECO:0000313" key="2">
    <source>
        <dbReference type="Proteomes" id="UP000178432"/>
    </source>
</evidence>
<dbReference type="InterPro" id="IPR038390">
    <property type="entry name" value="Metal_Tscrpt_repr_sf"/>
</dbReference>
<proteinExistence type="predicted"/>
<accession>A0A1G1Y4V2</accession>
<dbReference type="Proteomes" id="UP000178432">
    <property type="component" value="Unassembled WGS sequence"/>
</dbReference>
<comment type="caution">
    <text evidence="1">The sequence shown here is derived from an EMBL/GenBank/DDBJ whole genome shotgun (WGS) entry which is preliminary data.</text>
</comment>
<evidence type="ECO:0000313" key="1">
    <source>
        <dbReference type="EMBL" id="OGY47373.1"/>
    </source>
</evidence>
<name>A0A1G1Y4V2_9BACT</name>
<dbReference type="EMBL" id="MHIF01000042">
    <property type="protein sequence ID" value="OGY47373.1"/>
    <property type="molecule type" value="Genomic_DNA"/>
</dbReference>
<gene>
    <name evidence="1" type="ORF">A2663_01115</name>
</gene>
<evidence type="ECO:0008006" key="3">
    <source>
        <dbReference type="Google" id="ProtNLM"/>
    </source>
</evidence>
<dbReference type="GO" id="GO:0046872">
    <property type="term" value="F:metal ion binding"/>
    <property type="evidence" value="ECO:0007669"/>
    <property type="project" value="InterPro"/>
</dbReference>
<reference evidence="1 2" key="1">
    <citation type="journal article" date="2016" name="Nat. Commun.">
        <title>Thousands of microbial genomes shed light on interconnected biogeochemical processes in an aquifer system.</title>
        <authorList>
            <person name="Anantharaman K."/>
            <person name="Brown C.T."/>
            <person name="Hug L.A."/>
            <person name="Sharon I."/>
            <person name="Castelle C.J."/>
            <person name="Probst A.J."/>
            <person name="Thomas B.C."/>
            <person name="Singh A."/>
            <person name="Wilkins M.J."/>
            <person name="Karaoz U."/>
            <person name="Brodie E.L."/>
            <person name="Williams K.H."/>
            <person name="Hubbard S.S."/>
            <person name="Banfield J.F."/>
        </authorList>
    </citation>
    <scope>NUCLEOTIDE SEQUENCE [LARGE SCALE GENOMIC DNA]</scope>
</reference>
<dbReference type="Pfam" id="PF02583">
    <property type="entry name" value="Trns_repr_metal"/>
    <property type="match status" value="1"/>
</dbReference>
<dbReference type="GO" id="GO:0003677">
    <property type="term" value="F:DNA binding"/>
    <property type="evidence" value="ECO:0007669"/>
    <property type="project" value="InterPro"/>
</dbReference>
<dbReference type="InterPro" id="IPR003735">
    <property type="entry name" value="Metal_Tscrpt_repr"/>
</dbReference>
<organism evidence="1 2">
    <name type="scientific">Candidatus Buchananbacteria bacterium RIFCSPHIGHO2_01_FULL_46_12</name>
    <dbReference type="NCBI Taxonomy" id="1797536"/>
    <lineage>
        <taxon>Bacteria</taxon>
        <taxon>Candidatus Buchananiibacteriota</taxon>
    </lineage>
</organism>
<protein>
    <recommendedName>
        <fullName evidence="3">Transcriptional regulator</fullName>
    </recommendedName>
</protein>
<dbReference type="AlphaFoldDB" id="A0A1G1Y4V2"/>
<dbReference type="GO" id="GO:0045892">
    <property type="term" value="P:negative regulation of DNA-templated transcription"/>
    <property type="evidence" value="ECO:0007669"/>
    <property type="project" value="UniProtKB-ARBA"/>
</dbReference>